<dbReference type="Gene3D" id="3.10.290.10">
    <property type="entry name" value="RNA-binding S4 domain"/>
    <property type="match status" value="1"/>
</dbReference>
<dbReference type="Proteomes" id="UP000284598">
    <property type="component" value="Unassembled WGS sequence"/>
</dbReference>
<dbReference type="Gene3D" id="3.40.50.150">
    <property type="entry name" value="Vaccinia Virus protein VP39"/>
    <property type="match status" value="1"/>
</dbReference>
<sequence length="275" mass="30619">MKERLDVLLVKRGLAPSREKAKAIIMSGIVFVDNEREDKAGTTFDEKVNIEVRGKTLKYVSRGGLKLEKAMDVFGVKIEGKTCMDVGASTGGFTDCMLQNGAVKVYSVDVGHGQLAWKLVQDDRVICMDRTNIRYVTPDQIDDVLDFASIDVSFISLTKVLLPVKNLLKENGQIVCLIKPQFEAGRENVGKKGVVRDKKVHVQVIEKVIEYAMSIGFKILNLDYSPVKGPEGNIEYLLYLQNNGEEPVVDEICVDPVKVVEDSHVTLDKKKQENS</sequence>
<dbReference type="EMBL" id="QSFV01000055">
    <property type="protein sequence ID" value="RHA75933.1"/>
    <property type="molecule type" value="Genomic_DNA"/>
</dbReference>
<dbReference type="InterPro" id="IPR004538">
    <property type="entry name" value="Hemolysin_A/TlyA"/>
</dbReference>
<keyword evidence="1 3" id="KW-0694">RNA-binding</keyword>
<evidence type="ECO:0000313" key="9">
    <source>
        <dbReference type="EMBL" id="RHL45784.1"/>
    </source>
</evidence>
<dbReference type="NCBIfam" id="TIGR00478">
    <property type="entry name" value="tly"/>
    <property type="match status" value="1"/>
</dbReference>
<dbReference type="AlphaFoldDB" id="A0A415LBB7"/>
<comment type="similarity">
    <text evidence="2">Belongs to the TlyA family.</text>
</comment>
<dbReference type="Proteomes" id="UP000285740">
    <property type="component" value="Unassembled WGS sequence"/>
</dbReference>
<evidence type="ECO:0000313" key="5">
    <source>
        <dbReference type="EMBL" id="RHA17652.1"/>
    </source>
</evidence>
<keyword evidence="9" id="KW-0808">Transferase</keyword>
<dbReference type="InterPro" id="IPR047048">
    <property type="entry name" value="TlyA"/>
</dbReference>
<gene>
    <name evidence="9" type="ORF">DW018_05935</name>
    <name evidence="8" type="ORF">DW652_01075</name>
    <name evidence="7" type="ORF">DW918_10870</name>
    <name evidence="6" type="ORF">DW929_06195</name>
    <name evidence="5" type="ORF">DW944_08445</name>
</gene>
<proteinExistence type="inferred from homology"/>
<dbReference type="InterPro" id="IPR029063">
    <property type="entry name" value="SAM-dependent_MTases_sf"/>
</dbReference>
<dbReference type="CDD" id="cd00165">
    <property type="entry name" value="S4"/>
    <property type="match status" value="1"/>
</dbReference>
<evidence type="ECO:0000313" key="10">
    <source>
        <dbReference type="Proteomes" id="UP000283314"/>
    </source>
</evidence>
<dbReference type="SUPFAM" id="SSF55174">
    <property type="entry name" value="Alpha-L RNA-binding motif"/>
    <property type="match status" value="1"/>
</dbReference>
<protein>
    <submittedName>
        <fullName evidence="9">TlyA family rRNA (Cytidine-2'-O)-methyltransferase</fullName>
    </submittedName>
</protein>
<evidence type="ECO:0000259" key="4">
    <source>
        <dbReference type="SMART" id="SM00363"/>
    </source>
</evidence>
<dbReference type="PANTHER" id="PTHR32319">
    <property type="entry name" value="BACTERIAL HEMOLYSIN-LIKE PROTEIN"/>
    <property type="match status" value="1"/>
</dbReference>
<dbReference type="InterPro" id="IPR002942">
    <property type="entry name" value="S4_RNA-bd"/>
</dbReference>
<keyword evidence="9" id="KW-0489">Methyltransferase</keyword>
<dbReference type="GO" id="GO:0032259">
    <property type="term" value="P:methylation"/>
    <property type="evidence" value="ECO:0007669"/>
    <property type="project" value="UniProtKB-KW"/>
</dbReference>
<accession>A0A415LBB7</accession>
<dbReference type="EMBL" id="QSFO01000006">
    <property type="protein sequence ID" value="RHA54805.1"/>
    <property type="molecule type" value="Genomic_DNA"/>
</dbReference>
<dbReference type="Proteomes" id="UP000286186">
    <property type="component" value="Unassembled WGS sequence"/>
</dbReference>
<dbReference type="InterPro" id="IPR036986">
    <property type="entry name" value="S4_RNA-bd_sf"/>
</dbReference>
<reference evidence="10 11" key="1">
    <citation type="submission" date="2018-08" db="EMBL/GenBank/DDBJ databases">
        <title>A genome reference for cultivated species of the human gut microbiota.</title>
        <authorList>
            <person name="Zou Y."/>
            <person name="Xue W."/>
            <person name="Luo G."/>
        </authorList>
    </citation>
    <scope>NUCLEOTIDE SEQUENCE [LARGE SCALE GENOMIC DNA]</scope>
    <source>
        <strain evidence="9 10">AF37-4</strain>
        <strain evidence="8 14">AM23-22</strain>
        <strain evidence="7 13">AM42-30</strain>
        <strain evidence="6 11">AM43-2</strain>
        <strain evidence="5 12">AM44-11BH</strain>
    </source>
</reference>
<evidence type="ECO:0000313" key="7">
    <source>
        <dbReference type="EMBL" id="RHA75933.1"/>
    </source>
</evidence>
<dbReference type="SUPFAM" id="SSF53335">
    <property type="entry name" value="S-adenosyl-L-methionine-dependent methyltransferases"/>
    <property type="match status" value="1"/>
</dbReference>
<evidence type="ECO:0000256" key="3">
    <source>
        <dbReference type="PROSITE-ProRule" id="PRU00182"/>
    </source>
</evidence>
<dbReference type="GO" id="GO:0003723">
    <property type="term" value="F:RNA binding"/>
    <property type="evidence" value="ECO:0007669"/>
    <property type="project" value="UniProtKB-KW"/>
</dbReference>
<evidence type="ECO:0000256" key="1">
    <source>
        <dbReference type="ARBA" id="ARBA00022884"/>
    </source>
</evidence>
<dbReference type="Pfam" id="PF01479">
    <property type="entry name" value="S4"/>
    <property type="match status" value="1"/>
</dbReference>
<evidence type="ECO:0000313" key="6">
    <source>
        <dbReference type="EMBL" id="RHA54805.1"/>
    </source>
</evidence>
<evidence type="ECO:0000313" key="14">
    <source>
        <dbReference type="Proteomes" id="UP000286186"/>
    </source>
</evidence>
<dbReference type="Proteomes" id="UP000283314">
    <property type="component" value="Unassembled WGS sequence"/>
</dbReference>
<dbReference type="EMBL" id="QRHR01000001">
    <property type="protein sequence ID" value="RHF90832.1"/>
    <property type="molecule type" value="Genomic_DNA"/>
</dbReference>
<dbReference type="GeneID" id="66466778"/>
<feature type="domain" description="RNA-binding S4" evidence="4">
    <location>
        <begin position="3"/>
        <end position="68"/>
    </location>
</feature>
<dbReference type="EMBL" id="QSFD01000008">
    <property type="protein sequence ID" value="RHA17652.1"/>
    <property type="molecule type" value="Genomic_DNA"/>
</dbReference>
<dbReference type="GO" id="GO:0008168">
    <property type="term" value="F:methyltransferase activity"/>
    <property type="evidence" value="ECO:0007669"/>
    <property type="project" value="UniProtKB-KW"/>
</dbReference>
<name>A0A415LBB7_9FIRM</name>
<comment type="caution">
    <text evidence="9">The sequence shown here is derived from an EMBL/GenBank/DDBJ whole genome shotgun (WGS) entry which is preliminary data.</text>
</comment>
<organism evidence="9 10">
    <name type="scientific">Eubacterium ventriosum</name>
    <dbReference type="NCBI Taxonomy" id="39496"/>
    <lineage>
        <taxon>Bacteria</taxon>
        <taxon>Bacillati</taxon>
        <taxon>Bacillota</taxon>
        <taxon>Clostridia</taxon>
        <taxon>Eubacteriales</taxon>
        <taxon>Eubacteriaceae</taxon>
        <taxon>Eubacterium</taxon>
    </lineage>
</organism>
<evidence type="ECO:0000313" key="11">
    <source>
        <dbReference type="Proteomes" id="UP000284598"/>
    </source>
</evidence>
<dbReference type="Proteomes" id="UP000284779">
    <property type="component" value="Unassembled WGS sequence"/>
</dbReference>
<keyword evidence="12" id="KW-1185">Reference proteome</keyword>
<dbReference type="PROSITE" id="PS50889">
    <property type="entry name" value="S4"/>
    <property type="match status" value="1"/>
</dbReference>
<dbReference type="RefSeq" id="WP_005362886.1">
    <property type="nucleotide sequence ID" value="NZ_CABJDQ010000004.1"/>
</dbReference>
<dbReference type="SMART" id="SM00363">
    <property type="entry name" value="S4"/>
    <property type="match status" value="1"/>
</dbReference>
<evidence type="ECO:0000313" key="12">
    <source>
        <dbReference type="Proteomes" id="UP000284779"/>
    </source>
</evidence>
<evidence type="ECO:0000256" key="2">
    <source>
        <dbReference type="ARBA" id="ARBA00029460"/>
    </source>
</evidence>
<dbReference type="EMBL" id="QROT01000004">
    <property type="protein sequence ID" value="RHL45784.1"/>
    <property type="molecule type" value="Genomic_DNA"/>
</dbReference>
<dbReference type="PANTHER" id="PTHR32319:SF0">
    <property type="entry name" value="BACTERIAL HEMOLYSIN-LIKE PROTEIN"/>
    <property type="match status" value="1"/>
</dbReference>
<dbReference type="PIRSF" id="PIRSF005578">
    <property type="entry name" value="TlyA"/>
    <property type="match status" value="1"/>
</dbReference>
<dbReference type="Pfam" id="PF01728">
    <property type="entry name" value="FtsJ"/>
    <property type="match status" value="1"/>
</dbReference>
<dbReference type="InterPro" id="IPR002877">
    <property type="entry name" value="RNA_MeTrfase_FtsJ_dom"/>
</dbReference>
<evidence type="ECO:0000313" key="8">
    <source>
        <dbReference type="EMBL" id="RHF90832.1"/>
    </source>
</evidence>
<evidence type="ECO:0000313" key="13">
    <source>
        <dbReference type="Proteomes" id="UP000285740"/>
    </source>
</evidence>